<proteinExistence type="inferred from homology"/>
<dbReference type="GO" id="GO:0007004">
    <property type="term" value="P:telomere maintenance via telomerase"/>
    <property type="evidence" value="ECO:0007669"/>
    <property type="project" value="UniProtKB-ARBA"/>
</dbReference>
<evidence type="ECO:0000256" key="5">
    <source>
        <dbReference type="ARBA" id="ARBA00022723"/>
    </source>
</evidence>
<dbReference type="GO" id="GO:0006260">
    <property type="term" value="P:DNA replication"/>
    <property type="evidence" value="ECO:0007669"/>
    <property type="project" value="UniProtKB-KW"/>
</dbReference>
<comment type="subcellular location">
    <subcellularLocation>
        <location evidence="1">Nucleus</location>
    </subcellularLocation>
</comment>
<keyword evidence="6" id="KW-0863">Zinc-finger</keyword>
<evidence type="ECO:0000256" key="7">
    <source>
        <dbReference type="ARBA" id="ARBA00022833"/>
    </source>
</evidence>
<dbReference type="CDD" id="cd04475">
    <property type="entry name" value="RPA1_DBD_B"/>
    <property type="match status" value="1"/>
</dbReference>
<comment type="similarity">
    <text evidence="2">Belongs to the replication factor A protein 1 family.</text>
</comment>
<dbReference type="Pfam" id="PF16900">
    <property type="entry name" value="REPA_OB_2"/>
    <property type="match status" value="1"/>
</dbReference>
<evidence type="ECO:0000259" key="10">
    <source>
        <dbReference type="Pfam" id="PF04057"/>
    </source>
</evidence>
<evidence type="ECO:0000256" key="8">
    <source>
        <dbReference type="ARBA" id="ARBA00023125"/>
    </source>
</evidence>
<dbReference type="AlphaFoldDB" id="A0A8H2Y1C8"/>
<organism evidence="12 13">
    <name type="scientific">Rhizoctonia solani</name>
    <dbReference type="NCBI Taxonomy" id="456999"/>
    <lineage>
        <taxon>Eukaryota</taxon>
        <taxon>Fungi</taxon>
        <taxon>Dikarya</taxon>
        <taxon>Basidiomycota</taxon>
        <taxon>Agaricomycotina</taxon>
        <taxon>Agaricomycetes</taxon>
        <taxon>Cantharellales</taxon>
        <taxon>Ceratobasidiaceae</taxon>
        <taxon>Rhizoctonia</taxon>
    </lineage>
</organism>
<dbReference type="Proteomes" id="UP000663846">
    <property type="component" value="Unassembled WGS sequence"/>
</dbReference>
<dbReference type="GO" id="GO:0005662">
    <property type="term" value="C:DNA replication factor A complex"/>
    <property type="evidence" value="ECO:0007669"/>
    <property type="project" value="UniProtKB-ARBA"/>
</dbReference>
<dbReference type="PANTHER" id="PTHR47165:SF4">
    <property type="entry name" value="OS03G0429900 PROTEIN"/>
    <property type="match status" value="1"/>
</dbReference>
<name>A0A8H2Y1C8_9AGAM</name>
<evidence type="ECO:0000313" key="13">
    <source>
        <dbReference type="Proteomes" id="UP000663846"/>
    </source>
</evidence>
<dbReference type="InterPro" id="IPR007199">
    <property type="entry name" value="Rep_factor-A_N"/>
</dbReference>
<dbReference type="FunFam" id="2.40.50.140:FF:000041">
    <property type="entry name" value="Replication protein A subunit"/>
    <property type="match status" value="1"/>
</dbReference>
<keyword evidence="8" id="KW-0238">DNA-binding</keyword>
<keyword evidence="4" id="KW-0235">DNA replication</keyword>
<dbReference type="FunFam" id="2.40.50.140:FF:000064">
    <property type="entry name" value="Replication protein A subunit"/>
    <property type="match status" value="1"/>
</dbReference>
<evidence type="ECO:0000256" key="2">
    <source>
        <dbReference type="ARBA" id="ARBA00005690"/>
    </source>
</evidence>
<dbReference type="SUPFAM" id="SSF50249">
    <property type="entry name" value="Nucleic acid-binding proteins"/>
    <property type="match status" value="3"/>
</dbReference>
<dbReference type="CDD" id="cd04474">
    <property type="entry name" value="RPA1_DBD_A"/>
    <property type="match status" value="1"/>
</dbReference>
<evidence type="ECO:0000256" key="3">
    <source>
        <dbReference type="ARBA" id="ARBA00017351"/>
    </source>
</evidence>
<keyword evidence="9" id="KW-0539">Nucleus</keyword>
<feature type="domain" description="Replication factor-A protein 1 N-terminal" evidence="10">
    <location>
        <begin position="21"/>
        <end position="99"/>
    </location>
</feature>
<sequence>MAPQLAKNAATRLFTPEVVSGSTVDFQPVLQLLSIKKVLNLSNGSERYRLIYSDGEYHFQSMLTTVLNGYFASQAFTPKCIIRLTHYCTNTIQDKKFVFYTVSPVLNEFLPHWPSRILITLGIEKVDDHSEKVGNPISFNTSQLWPIKQLNIYSNEWKIRARITQKSDIRTWLDHRGEGKVFRVNLVDATGEILAMGYNEAVDNLYSKLEEGKVYIFSKARIRLAKQQFSKLSNVYEIILEAQSSAVLCEDNRAIPQVEFNFTKLSQFATSTVEKDTIVDVLGVITEVHPIDTITLKSTGKIVSKRDIIITDRSTNHVRITIWGKQAVTFQAEKNLIAAFKRVKVGNSGGRRLSLVSSSTVLFYPDIPEARDLNHWVSSEGCFDAFKPLTTDRMDVLMNPS</sequence>
<evidence type="ECO:0000313" key="12">
    <source>
        <dbReference type="EMBL" id="CAE6438488.1"/>
    </source>
</evidence>
<dbReference type="InterPro" id="IPR031657">
    <property type="entry name" value="REPA_OB_2"/>
</dbReference>
<keyword evidence="5" id="KW-0479">Metal-binding</keyword>
<dbReference type="Gene3D" id="2.40.50.140">
    <property type="entry name" value="Nucleic acid-binding proteins"/>
    <property type="match status" value="3"/>
</dbReference>
<accession>A0A8H2Y1C8</accession>
<dbReference type="EMBL" id="CAJMWS010000369">
    <property type="protein sequence ID" value="CAE6438488.1"/>
    <property type="molecule type" value="Genomic_DNA"/>
</dbReference>
<evidence type="ECO:0000256" key="6">
    <source>
        <dbReference type="ARBA" id="ARBA00022771"/>
    </source>
</evidence>
<comment type="caution">
    <text evidence="12">The sequence shown here is derived from an EMBL/GenBank/DDBJ whole genome shotgun (WGS) entry which is preliminary data.</text>
</comment>
<evidence type="ECO:0000259" key="11">
    <source>
        <dbReference type="Pfam" id="PF16900"/>
    </source>
</evidence>
<gene>
    <name evidence="12" type="ORF">RDB_LOCUS125055</name>
</gene>
<dbReference type="GO" id="GO:0000781">
    <property type="term" value="C:chromosome, telomeric region"/>
    <property type="evidence" value="ECO:0007669"/>
    <property type="project" value="UniProtKB-ARBA"/>
</dbReference>
<dbReference type="GO" id="GO:0003677">
    <property type="term" value="F:DNA binding"/>
    <property type="evidence" value="ECO:0007669"/>
    <property type="project" value="UniProtKB-KW"/>
</dbReference>
<dbReference type="GO" id="GO:0008270">
    <property type="term" value="F:zinc ion binding"/>
    <property type="evidence" value="ECO:0007669"/>
    <property type="project" value="UniProtKB-KW"/>
</dbReference>
<evidence type="ECO:0000256" key="1">
    <source>
        <dbReference type="ARBA" id="ARBA00004123"/>
    </source>
</evidence>
<feature type="domain" description="Replication protein A OB" evidence="11">
    <location>
        <begin position="272"/>
        <end position="361"/>
    </location>
</feature>
<evidence type="ECO:0000256" key="9">
    <source>
        <dbReference type="ARBA" id="ARBA00023242"/>
    </source>
</evidence>
<evidence type="ECO:0000256" key="4">
    <source>
        <dbReference type="ARBA" id="ARBA00022705"/>
    </source>
</evidence>
<keyword evidence="7" id="KW-0862">Zinc</keyword>
<dbReference type="Pfam" id="PF04057">
    <property type="entry name" value="Rep-A_N"/>
    <property type="match status" value="1"/>
</dbReference>
<protein>
    <recommendedName>
        <fullName evidence="3">Replication factor A protein 1</fullName>
    </recommendedName>
</protein>
<reference evidence="12" key="1">
    <citation type="submission" date="2021-01" db="EMBL/GenBank/DDBJ databases">
        <authorList>
            <person name="Kaushik A."/>
        </authorList>
    </citation>
    <scope>NUCLEOTIDE SEQUENCE</scope>
    <source>
        <strain evidence="12">AG1-1C</strain>
    </source>
</reference>
<dbReference type="PANTHER" id="PTHR47165">
    <property type="entry name" value="OS03G0429900 PROTEIN"/>
    <property type="match status" value="1"/>
</dbReference>
<dbReference type="InterPro" id="IPR012340">
    <property type="entry name" value="NA-bd_OB-fold"/>
</dbReference>